<evidence type="ECO:0000256" key="3">
    <source>
        <dbReference type="ARBA" id="ARBA00022964"/>
    </source>
</evidence>
<dbReference type="GO" id="GO:0006790">
    <property type="term" value="P:sulfur compound metabolic process"/>
    <property type="evidence" value="ECO:0007669"/>
    <property type="project" value="TreeGrafter"/>
</dbReference>
<organism evidence="7">
    <name type="scientific">marine metagenome</name>
    <dbReference type="NCBI Taxonomy" id="408172"/>
    <lineage>
        <taxon>unclassified sequences</taxon>
        <taxon>metagenomes</taxon>
        <taxon>ecological metagenomes</taxon>
    </lineage>
</organism>
<dbReference type="InterPro" id="IPR003819">
    <property type="entry name" value="TauD/TfdA-like"/>
</dbReference>
<reference evidence="7" key="1">
    <citation type="submission" date="2018-05" db="EMBL/GenBank/DDBJ databases">
        <authorList>
            <person name="Lanie J.A."/>
            <person name="Ng W.-L."/>
            <person name="Kazmierczak K.M."/>
            <person name="Andrzejewski T.M."/>
            <person name="Davidsen T.M."/>
            <person name="Wayne K.J."/>
            <person name="Tettelin H."/>
            <person name="Glass J.I."/>
            <person name="Rusch D."/>
            <person name="Podicherti R."/>
            <person name="Tsui H.-C.T."/>
            <person name="Winkler M.E."/>
        </authorList>
    </citation>
    <scope>NUCLEOTIDE SEQUENCE</scope>
</reference>
<name>A0A381UWW3_9ZZZZ</name>
<keyword evidence="4" id="KW-0560">Oxidoreductase</keyword>
<dbReference type="GO" id="GO:0000908">
    <property type="term" value="F:taurine dioxygenase activity"/>
    <property type="evidence" value="ECO:0007669"/>
    <property type="project" value="TreeGrafter"/>
</dbReference>
<sequence>MKIKKITPLGAEVSDIDLSNVLTESDHNLIKEAFLDNLVLIFKNQKLTPQDLLMVASVWGSPQQHPVFKGLEDHPEIIKIENFGSKYHTNAHWHSDVTFEEEPPDATILYAIDVPSVGGNTLFANQYLAYDSLEGQLKEKLENSVAVNTNKSVIFLAGADPSLQKSVNHPVFRTHPKTGKKALFVTQAFVERIEGLSDKESGEILTKLYSHASHERFRYEHKWHNGDMVVWDNRCVQHFAIHDHGDKIRTLHRITVSGSKPY</sequence>
<dbReference type="GO" id="GO:0046872">
    <property type="term" value="F:metal ion binding"/>
    <property type="evidence" value="ECO:0007669"/>
    <property type="project" value="UniProtKB-KW"/>
</dbReference>
<evidence type="ECO:0000256" key="4">
    <source>
        <dbReference type="ARBA" id="ARBA00023002"/>
    </source>
</evidence>
<keyword evidence="3" id="KW-0223">Dioxygenase</keyword>
<feature type="domain" description="TauD/TfdA-like" evidence="6">
    <location>
        <begin position="3"/>
        <end position="255"/>
    </location>
</feature>
<protein>
    <recommendedName>
        <fullName evidence="6">TauD/TfdA-like domain-containing protein</fullName>
    </recommendedName>
</protein>
<accession>A0A381UWW3</accession>
<evidence type="ECO:0000313" key="7">
    <source>
        <dbReference type="EMBL" id="SVA32610.1"/>
    </source>
</evidence>
<comment type="similarity">
    <text evidence="1">Belongs to the TfdA dioxygenase family.</text>
</comment>
<keyword evidence="5" id="KW-0408">Iron</keyword>
<evidence type="ECO:0000259" key="6">
    <source>
        <dbReference type="Pfam" id="PF02668"/>
    </source>
</evidence>
<dbReference type="InterPro" id="IPR051323">
    <property type="entry name" value="AtsK-like"/>
</dbReference>
<evidence type="ECO:0000256" key="5">
    <source>
        <dbReference type="ARBA" id="ARBA00023004"/>
    </source>
</evidence>
<keyword evidence="2" id="KW-0479">Metal-binding</keyword>
<gene>
    <name evidence="7" type="ORF">METZ01_LOCUS85464</name>
</gene>
<proteinExistence type="inferred from homology"/>
<dbReference type="Pfam" id="PF02668">
    <property type="entry name" value="TauD"/>
    <property type="match status" value="1"/>
</dbReference>
<dbReference type="EMBL" id="UINC01007310">
    <property type="protein sequence ID" value="SVA32610.1"/>
    <property type="molecule type" value="Genomic_DNA"/>
</dbReference>
<dbReference type="Gene3D" id="3.60.130.10">
    <property type="entry name" value="Clavaminate synthase-like"/>
    <property type="match status" value="1"/>
</dbReference>
<dbReference type="SUPFAM" id="SSF51197">
    <property type="entry name" value="Clavaminate synthase-like"/>
    <property type="match status" value="1"/>
</dbReference>
<evidence type="ECO:0000256" key="2">
    <source>
        <dbReference type="ARBA" id="ARBA00022723"/>
    </source>
</evidence>
<dbReference type="GO" id="GO:0005737">
    <property type="term" value="C:cytoplasm"/>
    <property type="evidence" value="ECO:0007669"/>
    <property type="project" value="TreeGrafter"/>
</dbReference>
<evidence type="ECO:0000256" key="1">
    <source>
        <dbReference type="ARBA" id="ARBA00005896"/>
    </source>
</evidence>
<dbReference type="PANTHER" id="PTHR30468">
    <property type="entry name" value="ALPHA-KETOGLUTARATE-DEPENDENT SULFONATE DIOXYGENASE"/>
    <property type="match status" value="1"/>
</dbReference>
<dbReference type="PANTHER" id="PTHR30468:SF1">
    <property type="entry name" value="ALPHA-KETOGLUTARATE-DEPENDENT SULFONATE DIOXYGENASE"/>
    <property type="match status" value="1"/>
</dbReference>
<dbReference type="AlphaFoldDB" id="A0A381UWW3"/>
<dbReference type="InterPro" id="IPR042098">
    <property type="entry name" value="TauD-like_sf"/>
</dbReference>